<evidence type="ECO:0000313" key="1">
    <source>
        <dbReference type="EMBL" id="NRV11466.1"/>
    </source>
</evidence>
<dbReference type="EMBL" id="JABSXK010000001">
    <property type="protein sequence ID" value="NRV11466.1"/>
    <property type="molecule type" value="Genomic_DNA"/>
</dbReference>
<dbReference type="RefSeq" id="WP_077307205.1">
    <property type="nucleotide sequence ID" value="NZ_CP016090.1"/>
</dbReference>
<organism evidence="1 2">
    <name type="scientific">Clostridium beijerinckii</name>
    <name type="common">Clostridium MP</name>
    <dbReference type="NCBI Taxonomy" id="1520"/>
    <lineage>
        <taxon>Bacteria</taxon>
        <taxon>Bacillati</taxon>
        <taxon>Bacillota</taxon>
        <taxon>Clostridia</taxon>
        <taxon>Eubacteriales</taxon>
        <taxon>Clostridiaceae</taxon>
        <taxon>Clostridium</taxon>
    </lineage>
</organism>
<evidence type="ECO:0000313" key="2">
    <source>
        <dbReference type="Proteomes" id="UP000821656"/>
    </source>
</evidence>
<reference evidence="1" key="1">
    <citation type="submission" date="2020-05" db="EMBL/GenBank/DDBJ databases">
        <title>Genomic insights into acetone-butanol-ethanol (ABE) fermentation by sequencing solventogenic clostridia strains.</title>
        <authorList>
            <person name="Brown S."/>
        </authorList>
    </citation>
    <scope>NUCLEOTIDE SEQUENCE</scope>
    <source>
        <strain evidence="1">DJ126</strain>
    </source>
</reference>
<proteinExistence type="predicted"/>
<protein>
    <submittedName>
        <fullName evidence="1">Uncharacterized protein</fullName>
    </submittedName>
</protein>
<dbReference type="AlphaFoldDB" id="A0A9Q5CMJ9"/>
<name>A0A9Q5CMJ9_CLOBE</name>
<dbReference type="Proteomes" id="UP000821656">
    <property type="component" value="Unassembled WGS sequence"/>
</dbReference>
<sequence>MNYYEGIEYMMSLSNQSGFHSPYPGIIINYPGRKDEGDYILTVQGGQAPTHSVICRTLYDLIENGHCNFLEIMPLIIIIISNNLLHNVKRV</sequence>
<gene>
    <name evidence="1" type="ORF">DFH45_004429</name>
</gene>
<accession>A0A9Q5CMJ9</accession>
<comment type="caution">
    <text evidence="1">The sequence shown here is derived from an EMBL/GenBank/DDBJ whole genome shotgun (WGS) entry which is preliminary data.</text>
</comment>